<keyword evidence="2" id="KW-1185">Reference proteome</keyword>
<gene>
    <name evidence="1" type="ORF">OA238_c09070</name>
</gene>
<dbReference type="eggNOG" id="ENOG5032Y70">
    <property type="taxonomic scope" value="Bacteria"/>
</dbReference>
<sequence>MYNFKGFYAVPSICDDRFQHSNLLINCAPQVVPLAVDLHENLVQVPLLIRVCTHFLVKFGADFSGKNRAKSIPPALQSFVADVDPALVQQVLDIAERKWKSNVHHDRQADDLGAAMKVLEGVCFRHQKRLGNRPARLKQIYSDKADWAGSWQTFHARACFDRMSKPLKERSQC</sequence>
<reference evidence="1 2" key="1">
    <citation type="journal article" date="2013" name="PLoS ONE">
        <title>Poles Apart: Arctic and Antarctic Octadecabacter strains Share High Genome Plasticity and a New Type of Xanthorhodopsin.</title>
        <authorList>
            <person name="Vollmers J."/>
            <person name="Voget S."/>
            <person name="Dietrich S."/>
            <person name="Gollnow K."/>
            <person name="Smits M."/>
            <person name="Meyer K."/>
            <person name="Brinkhoff T."/>
            <person name="Simon M."/>
            <person name="Daniel R."/>
        </authorList>
    </citation>
    <scope>NUCLEOTIDE SEQUENCE [LARGE SCALE GENOMIC DNA]</scope>
    <source>
        <strain evidence="1 2">238</strain>
    </source>
</reference>
<accession>M9RL18</accession>
<dbReference type="Proteomes" id="UP000004688">
    <property type="component" value="Chromosome"/>
</dbReference>
<proteinExistence type="predicted"/>
<protein>
    <submittedName>
        <fullName evidence="1">Uncharacterized protein</fullName>
    </submittedName>
</protein>
<dbReference type="KEGG" id="oar:OA238_c09070"/>
<dbReference type="AlphaFoldDB" id="M9RL18"/>
<dbReference type="HOGENOM" id="CLU_1546069_0_0_5"/>
<evidence type="ECO:0000313" key="1">
    <source>
        <dbReference type="EMBL" id="AGI71116.1"/>
    </source>
</evidence>
<organism evidence="1 2">
    <name type="scientific">Octadecabacter arcticus 238</name>
    <dbReference type="NCBI Taxonomy" id="391616"/>
    <lineage>
        <taxon>Bacteria</taxon>
        <taxon>Pseudomonadati</taxon>
        <taxon>Pseudomonadota</taxon>
        <taxon>Alphaproteobacteria</taxon>
        <taxon>Rhodobacterales</taxon>
        <taxon>Roseobacteraceae</taxon>
        <taxon>Octadecabacter</taxon>
    </lineage>
</organism>
<evidence type="ECO:0000313" key="2">
    <source>
        <dbReference type="Proteomes" id="UP000004688"/>
    </source>
</evidence>
<dbReference type="EMBL" id="CP003742">
    <property type="protein sequence ID" value="AGI71116.1"/>
    <property type="molecule type" value="Genomic_DNA"/>
</dbReference>
<name>M9RL18_9RHOB</name>